<name>A0A832A3I8_9BACT</name>
<protein>
    <submittedName>
        <fullName evidence="1">Uncharacterized protein</fullName>
    </submittedName>
</protein>
<comment type="caution">
    <text evidence="1">The sequence shown here is derived from an EMBL/GenBank/DDBJ whole genome shotgun (WGS) entry which is preliminary data.</text>
</comment>
<reference evidence="1" key="1">
    <citation type="journal article" date="2020" name="mSystems">
        <title>Genome- and Community-Level Interaction Insights into Carbon Utilization and Element Cycling Functions of Hydrothermarchaeota in Hydrothermal Sediment.</title>
        <authorList>
            <person name="Zhou Z."/>
            <person name="Liu Y."/>
            <person name="Xu W."/>
            <person name="Pan J."/>
            <person name="Luo Z.H."/>
            <person name="Li M."/>
        </authorList>
    </citation>
    <scope>NUCLEOTIDE SEQUENCE [LARGE SCALE GENOMIC DNA]</scope>
    <source>
        <strain evidence="1">SpSt-456</strain>
    </source>
</reference>
<gene>
    <name evidence="1" type="ORF">ENS06_15715</name>
</gene>
<dbReference type="EMBL" id="DSTK01000041">
    <property type="protein sequence ID" value="HFK98758.1"/>
    <property type="molecule type" value="Genomic_DNA"/>
</dbReference>
<organism evidence="1">
    <name type="scientific">Desulfacinum infernum</name>
    <dbReference type="NCBI Taxonomy" id="35837"/>
    <lineage>
        <taxon>Bacteria</taxon>
        <taxon>Pseudomonadati</taxon>
        <taxon>Thermodesulfobacteriota</taxon>
        <taxon>Syntrophobacteria</taxon>
        <taxon>Syntrophobacterales</taxon>
        <taxon>Syntrophobacteraceae</taxon>
        <taxon>Desulfacinum</taxon>
    </lineage>
</organism>
<sequence length="325" mass="36259">MPLQPDHPQPDAAPAVGDIRRIQETFGRWGPQGRSFNPPLVLLVEPVKGRKDVFRAAQIHDFPALKGPGDTPLFSEVFAESWNIFLVTRGGLGPLVRRLDKAAVARVLKNARRWTQEEERAASADLFDKVLRPPAYSETCFRDAFRRLEKETAAFFASSMLGDFSKTFAESRLRHALMEKYTDPGTLEDAFGTALLFEDNPFEDPLLRLALSSWMPPALPMAAAGGPQGFFLKRIQLSPTPAVDPVWAELRAFEETEDGFLVAGKIHEPLSDETEIHAVWRIPGGRAVAWEAELDPKTGYFRLLFPEVTKRTALLGNLEVLIGRP</sequence>
<dbReference type="AlphaFoldDB" id="A0A832A3I8"/>
<accession>A0A832A3I8</accession>
<evidence type="ECO:0000313" key="1">
    <source>
        <dbReference type="EMBL" id="HFK98758.1"/>
    </source>
</evidence>
<proteinExistence type="predicted"/>